<sequence>MAALSGGGGGGGAEQGQALFNGDMEPEAGAAASSAADPAIPEEVWNIKQMIKLTQEHIEALLDKFGGEHNPPSIYLEAYEEYTSKLDALQQREQQLLESLGNGTDFSVSSSASTDTVTSSSSSSLSVLPSSLSVFQNPTDVSRSNPKSPQKPIVRVFLPNKQRTVVPARCGVTVRDSLKKALMMRGLIPECCAVYRIQDGEKKPIGWDTDISWLTGEELHVEVLENVPLTTHNFVRKTFFTLAFCDFCRKLLFQGFRCQTCGYKFHQRCSTEVPLMCVNYDQLDLLFVSKFFEHHPIPQEEASIAETALTSGSSPSAPPSDSTGPQILTSPSPSKSIPIPQPFRPADEDHRNQFGQRDRSSSAPNVHINTIEPVNIDDLIRDQGFRSDGAPLNQLMRGLRKYQSRTPSPLLHSVPSEIVFDFEPGPVFRGSTTGLSATPPASLPGSLTNVKALQKSPGPQRERKSSSSSEDRNRMKTLGRRDSSDDWEIPDGQITVGQRIGSGSFGTVYKGKWHGDVAVKMLNVTAPTPQQLQAFKNEVGVLRKTRHVNILLFMGYSTKPQLAIVTQWCEGSSLYHHLHIIETKFEMIKLIDIARQTAQGMDYLHAKSIIHRDLKSNNIFLHEDLTVKIGDFGLATVKSRWSGSHQFEQLSGSILWMAPEVIRMQDKNPYSFQSDVYAFGIVLYELMTGQLPYSNINNRDQIIFMVGRGYLSPDLSKVRSNCPKAMKRLMAECLKKKRDERPLFPQERSRRKYRLFNSGYPWKILASIELLARSLPKIHRSASEPSLNRAGFQTEDFSLYACASPKTPIQAGGYGEFAAFK</sequence>
<evidence type="ECO:0000259" key="17">
    <source>
        <dbReference type="PROSITE" id="PS50898"/>
    </source>
</evidence>
<evidence type="ECO:0000256" key="2">
    <source>
        <dbReference type="ARBA" id="ARBA00012513"/>
    </source>
</evidence>
<feature type="region of interest" description="Disordered" evidence="14">
    <location>
        <begin position="307"/>
        <end position="369"/>
    </location>
</feature>
<proteinExistence type="inferred from homology"/>
<dbReference type="InterPro" id="IPR029071">
    <property type="entry name" value="Ubiquitin-like_domsf"/>
</dbReference>
<organism evidence="18 19">
    <name type="scientific">Acinonyx jubatus</name>
    <name type="common">Cheetah</name>
    <dbReference type="NCBI Taxonomy" id="32536"/>
    <lineage>
        <taxon>Eukaryota</taxon>
        <taxon>Metazoa</taxon>
        <taxon>Chordata</taxon>
        <taxon>Craniata</taxon>
        <taxon>Vertebrata</taxon>
        <taxon>Euteleostomi</taxon>
        <taxon>Mammalia</taxon>
        <taxon>Eutheria</taxon>
        <taxon>Laurasiatheria</taxon>
        <taxon>Carnivora</taxon>
        <taxon>Feliformia</taxon>
        <taxon>Felidae</taxon>
        <taxon>Felinae</taxon>
        <taxon>Acinonyx</taxon>
    </lineage>
</organism>
<keyword evidence="7 13" id="KW-0547">Nucleotide-binding</keyword>
<dbReference type="PROSITE" id="PS50011">
    <property type="entry name" value="PROTEIN_KINASE_DOM"/>
    <property type="match status" value="1"/>
</dbReference>
<dbReference type="SUPFAM" id="SSF54236">
    <property type="entry name" value="Ubiquitin-like"/>
    <property type="match status" value="1"/>
</dbReference>
<keyword evidence="4" id="KW-0597">Phosphoprotein</keyword>
<dbReference type="GeneID" id="106970441"/>
<dbReference type="CDD" id="cd14062">
    <property type="entry name" value="STKc_Raf"/>
    <property type="match status" value="1"/>
</dbReference>
<comment type="catalytic activity">
    <reaction evidence="12">
        <text>L-seryl-[protein] + ATP = O-phospho-L-seryl-[protein] + ADP + H(+)</text>
        <dbReference type="Rhea" id="RHEA:17989"/>
        <dbReference type="Rhea" id="RHEA-COMP:9863"/>
        <dbReference type="Rhea" id="RHEA-COMP:11604"/>
        <dbReference type="ChEBI" id="CHEBI:15378"/>
        <dbReference type="ChEBI" id="CHEBI:29999"/>
        <dbReference type="ChEBI" id="CHEBI:30616"/>
        <dbReference type="ChEBI" id="CHEBI:83421"/>
        <dbReference type="ChEBI" id="CHEBI:456216"/>
        <dbReference type="EC" id="2.7.11.1"/>
    </reaction>
</comment>
<evidence type="ECO:0000256" key="6">
    <source>
        <dbReference type="ARBA" id="ARBA00022723"/>
    </source>
</evidence>
<gene>
    <name evidence="19" type="primary">BRAF</name>
</gene>
<dbReference type="GO" id="GO:0005829">
    <property type="term" value="C:cytosol"/>
    <property type="evidence" value="ECO:0007669"/>
    <property type="project" value="TreeGrafter"/>
</dbReference>
<comment type="catalytic activity">
    <reaction evidence="11">
        <text>L-threonyl-[protein] + ATP = O-phospho-L-threonyl-[protein] + ADP + H(+)</text>
        <dbReference type="Rhea" id="RHEA:46608"/>
        <dbReference type="Rhea" id="RHEA-COMP:11060"/>
        <dbReference type="Rhea" id="RHEA-COMP:11605"/>
        <dbReference type="ChEBI" id="CHEBI:15378"/>
        <dbReference type="ChEBI" id="CHEBI:30013"/>
        <dbReference type="ChEBI" id="CHEBI:30616"/>
        <dbReference type="ChEBI" id="CHEBI:61977"/>
        <dbReference type="ChEBI" id="CHEBI:456216"/>
        <dbReference type="EC" id="2.7.11.1"/>
    </reaction>
</comment>
<feature type="domain" description="Phorbol-ester/DAG-type" evidence="16">
    <location>
        <begin position="231"/>
        <end position="277"/>
    </location>
</feature>
<evidence type="ECO:0000256" key="11">
    <source>
        <dbReference type="ARBA" id="ARBA00047899"/>
    </source>
</evidence>
<dbReference type="Gene3D" id="3.30.60.20">
    <property type="match status" value="1"/>
</dbReference>
<keyword evidence="18" id="KW-1185">Reference proteome</keyword>
<reference evidence="19" key="1">
    <citation type="submission" date="2025-08" db="UniProtKB">
        <authorList>
            <consortium name="RefSeq"/>
        </authorList>
    </citation>
    <scope>IDENTIFICATION</scope>
    <source>
        <tissue evidence="19">Blood</tissue>
    </source>
</reference>
<keyword evidence="9" id="KW-0862">Zinc</keyword>
<dbReference type="CDD" id="cd20871">
    <property type="entry name" value="C1_B-Raf"/>
    <property type="match status" value="1"/>
</dbReference>
<dbReference type="SMART" id="SM00109">
    <property type="entry name" value="C1"/>
    <property type="match status" value="1"/>
</dbReference>
<keyword evidence="5" id="KW-0808">Transferase</keyword>
<dbReference type="PANTHER" id="PTHR44329">
    <property type="entry name" value="SERINE/THREONINE-PROTEIN KINASE TNNI3K-RELATED"/>
    <property type="match status" value="1"/>
</dbReference>
<keyword evidence="3" id="KW-0723">Serine/threonine-protein kinase</keyword>
<dbReference type="GO" id="GO:0005739">
    <property type="term" value="C:mitochondrion"/>
    <property type="evidence" value="ECO:0007669"/>
    <property type="project" value="TreeGrafter"/>
</dbReference>
<dbReference type="SUPFAM" id="SSF56112">
    <property type="entry name" value="Protein kinase-like (PK-like)"/>
    <property type="match status" value="1"/>
</dbReference>
<dbReference type="EC" id="2.7.11.1" evidence="2"/>
<evidence type="ECO:0000256" key="10">
    <source>
        <dbReference type="ARBA" id="ARBA00022840"/>
    </source>
</evidence>
<evidence type="ECO:0000256" key="14">
    <source>
        <dbReference type="SAM" id="MobiDB-lite"/>
    </source>
</evidence>
<accession>A0A6J2ASQ7</accession>
<dbReference type="CDD" id="cd17134">
    <property type="entry name" value="RBD_BRAF"/>
    <property type="match status" value="1"/>
</dbReference>
<dbReference type="PANTHER" id="PTHR44329:SF240">
    <property type="entry name" value="SERINE_THREONINE-PROTEIN KINASE B-RAF"/>
    <property type="match status" value="1"/>
</dbReference>
<feature type="compositionally biased region" description="Low complexity" evidence="14">
    <location>
        <begin position="107"/>
        <end position="125"/>
    </location>
</feature>
<dbReference type="CTD" id="673"/>
<dbReference type="Gene3D" id="1.10.510.10">
    <property type="entry name" value="Transferase(Phosphotransferase) domain 1"/>
    <property type="match status" value="1"/>
</dbReference>
<protein>
    <recommendedName>
        <fullName evidence="2">non-specific serine/threonine protein kinase</fullName>
        <ecNumber evidence="2">2.7.11.1</ecNumber>
    </recommendedName>
</protein>
<keyword evidence="6" id="KW-0479">Metal-binding</keyword>
<feature type="region of interest" description="Disordered" evidence="14">
    <location>
        <begin position="431"/>
        <end position="491"/>
    </location>
</feature>
<evidence type="ECO:0000256" key="5">
    <source>
        <dbReference type="ARBA" id="ARBA00022679"/>
    </source>
</evidence>
<feature type="compositionally biased region" description="Basic and acidic residues" evidence="14">
    <location>
        <begin position="345"/>
        <end position="360"/>
    </location>
</feature>
<dbReference type="Proteomes" id="UP001652583">
    <property type="component" value="Chromosome A2"/>
</dbReference>
<feature type="compositionally biased region" description="Low complexity" evidence="14">
    <location>
        <begin position="310"/>
        <end position="338"/>
    </location>
</feature>
<dbReference type="PRINTS" id="PR00008">
    <property type="entry name" value="DAGPEDOMAIN"/>
</dbReference>
<dbReference type="FunFam" id="3.30.200.20:FF:000024">
    <property type="entry name" value="B-Raf proto-oncogene serine/threonine-protein kinase"/>
    <property type="match status" value="1"/>
</dbReference>
<dbReference type="PROSITE" id="PS50081">
    <property type="entry name" value="ZF_DAG_PE_2"/>
    <property type="match status" value="1"/>
</dbReference>
<evidence type="ECO:0000256" key="9">
    <source>
        <dbReference type="ARBA" id="ARBA00022833"/>
    </source>
</evidence>
<dbReference type="Pfam" id="PF07714">
    <property type="entry name" value="PK_Tyr_Ser-Thr"/>
    <property type="match status" value="1"/>
</dbReference>
<dbReference type="SUPFAM" id="SSF57889">
    <property type="entry name" value="Cysteine-rich domain"/>
    <property type="match status" value="1"/>
</dbReference>
<dbReference type="InterPro" id="IPR002219">
    <property type="entry name" value="PKC_DAG/PE"/>
</dbReference>
<evidence type="ECO:0000256" key="1">
    <source>
        <dbReference type="ARBA" id="ARBA00010507"/>
    </source>
</evidence>
<feature type="region of interest" description="Disordered" evidence="14">
    <location>
        <begin position="102"/>
        <end position="125"/>
    </location>
</feature>
<evidence type="ECO:0000259" key="15">
    <source>
        <dbReference type="PROSITE" id="PS50011"/>
    </source>
</evidence>
<dbReference type="FunFam" id="3.30.60.20:FF:000004">
    <property type="entry name" value="B-Raf proto-oncogene serine/threonine-protein kinase"/>
    <property type="match status" value="1"/>
</dbReference>
<dbReference type="InterPro" id="IPR011009">
    <property type="entry name" value="Kinase-like_dom_sf"/>
</dbReference>
<dbReference type="FunFam" id="1.10.510.10:FF:000036">
    <property type="entry name" value="RAF proto-oncogene serine/threonine-protein kinase"/>
    <property type="match status" value="1"/>
</dbReference>
<dbReference type="PROSITE" id="PS00479">
    <property type="entry name" value="ZF_DAG_PE_1"/>
    <property type="match status" value="1"/>
</dbReference>
<dbReference type="Gene3D" id="3.30.200.20">
    <property type="entry name" value="Phosphorylase Kinase, domain 1"/>
    <property type="match status" value="1"/>
</dbReference>
<dbReference type="AlphaFoldDB" id="A0A6J2ASQ7"/>
<dbReference type="SMART" id="SM00220">
    <property type="entry name" value="S_TKc"/>
    <property type="match status" value="1"/>
</dbReference>
<dbReference type="KEGG" id="aju:106970441"/>
<evidence type="ECO:0000256" key="7">
    <source>
        <dbReference type="ARBA" id="ARBA00022741"/>
    </source>
</evidence>
<dbReference type="GO" id="GO:0005524">
    <property type="term" value="F:ATP binding"/>
    <property type="evidence" value="ECO:0007669"/>
    <property type="project" value="UniProtKB-UniRule"/>
</dbReference>
<name>A0A6J2ASQ7_ACIJB</name>
<dbReference type="Pfam" id="PF02196">
    <property type="entry name" value="RBD"/>
    <property type="match status" value="1"/>
</dbReference>
<dbReference type="GO" id="GO:0046872">
    <property type="term" value="F:metal ion binding"/>
    <property type="evidence" value="ECO:0007669"/>
    <property type="project" value="UniProtKB-KW"/>
</dbReference>
<evidence type="ECO:0000256" key="8">
    <source>
        <dbReference type="ARBA" id="ARBA00022777"/>
    </source>
</evidence>
<dbReference type="InterPro" id="IPR051681">
    <property type="entry name" value="Ser/Thr_Kinases-Pseudokinases"/>
</dbReference>
<feature type="domain" description="Protein kinase" evidence="15">
    <location>
        <begin position="494"/>
        <end position="756"/>
    </location>
</feature>
<evidence type="ECO:0000256" key="4">
    <source>
        <dbReference type="ARBA" id="ARBA00022553"/>
    </source>
</evidence>
<dbReference type="InterPro" id="IPR003116">
    <property type="entry name" value="RBD_dom"/>
</dbReference>
<dbReference type="InterPro" id="IPR001245">
    <property type="entry name" value="Ser-Thr/Tyr_kinase_cat_dom"/>
</dbReference>
<evidence type="ECO:0000313" key="18">
    <source>
        <dbReference type="Proteomes" id="UP001652583"/>
    </source>
</evidence>
<dbReference type="InterPro" id="IPR000719">
    <property type="entry name" value="Prot_kinase_dom"/>
</dbReference>
<feature type="domain" description="RBD" evidence="17">
    <location>
        <begin position="152"/>
        <end position="224"/>
    </location>
</feature>
<dbReference type="PROSITE" id="PS00107">
    <property type="entry name" value="PROTEIN_KINASE_ATP"/>
    <property type="match status" value="1"/>
</dbReference>
<dbReference type="FunFam" id="3.10.20.90:FF:000015">
    <property type="entry name" value="B-Raf proto-oncogene serine/threonine-protein kinase"/>
    <property type="match status" value="1"/>
</dbReference>
<dbReference type="InterPro" id="IPR020454">
    <property type="entry name" value="DAG/PE-bd"/>
</dbReference>
<feature type="binding site" evidence="13">
    <location>
        <position position="520"/>
    </location>
    <ligand>
        <name>ATP</name>
        <dbReference type="ChEBI" id="CHEBI:30616"/>
    </ligand>
</feature>
<feature type="compositionally biased region" description="Basic and acidic residues" evidence="14">
    <location>
        <begin position="460"/>
        <end position="484"/>
    </location>
</feature>
<evidence type="ECO:0000259" key="16">
    <source>
        <dbReference type="PROSITE" id="PS50081"/>
    </source>
</evidence>
<comment type="similarity">
    <text evidence="1">Belongs to the protein kinase superfamily. TKL Ser/Thr protein kinase family. RAF subfamily.</text>
</comment>
<evidence type="ECO:0000256" key="3">
    <source>
        <dbReference type="ARBA" id="ARBA00022527"/>
    </source>
</evidence>
<dbReference type="PROSITE" id="PS00108">
    <property type="entry name" value="PROTEIN_KINASE_ST"/>
    <property type="match status" value="1"/>
</dbReference>
<dbReference type="GO" id="GO:0005886">
    <property type="term" value="C:plasma membrane"/>
    <property type="evidence" value="ECO:0007669"/>
    <property type="project" value="TreeGrafter"/>
</dbReference>
<dbReference type="InterPro" id="IPR008271">
    <property type="entry name" value="Ser/Thr_kinase_AS"/>
</dbReference>
<evidence type="ECO:0000313" key="19">
    <source>
        <dbReference type="RefSeq" id="XP_026931415.1"/>
    </source>
</evidence>
<evidence type="ECO:0000256" key="13">
    <source>
        <dbReference type="PROSITE-ProRule" id="PRU10141"/>
    </source>
</evidence>
<dbReference type="Gene3D" id="3.10.20.90">
    <property type="entry name" value="Phosphatidylinositol 3-kinase Catalytic Subunit, Chain A, domain 1"/>
    <property type="match status" value="1"/>
</dbReference>
<keyword evidence="10 13" id="KW-0067">ATP-binding</keyword>
<dbReference type="GO" id="GO:0004709">
    <property type="term" value="F:MAP kinase kinase kinase activity"/>
    <property type="evidence" value="ECO:0007669"/>
    <property type="project" value="TreeGrafter"/>
</dbReference>
<dbReference type="PROSITE" id="PS50898">
    <property type="entry name" value="RBD"/>
    <property type="match status" value="1"/>
</dbReference>
<dbReference type="SMART" id="SM00455">
    <property type="entry name" value="RBD"/>
    <property type="match status" value="1"/>
</dbReference>
<dbReference type="InterPro" id="IPR046349">
    <property type="entry name" value="C1-like_sf"/>
</dbReference>
<dbReference type="Pfam" id="PF00130">
    <property type="entry name" value="C1_1"/>
    <property type="match status" value="1"/>
</dbReference>
<keyword evidence="8 19" id="KW-0418">Kinase</keyword>
<dbReference type="InterPro" id="IPR017441">
    <property type="entry name" value="Protein_kinase_ATP_BS"/>
</dbReference>
<evidence type="ECO:0000256" key="12">
    <source>
        <dbReference type="ARBA" id="ARBA00048679"/>
    </source>
</evidence>
<dbReference type="RefSeq" id="XP_026931415.1">
    <property type="nucleotide sequence ID" value="XM_027075614.2"/>
</dbReference>